<evidence type="ECO:0000313" key="2">
    <source>
        <dbReference type="Proteomes" id="UP001185015"/>
    </source>
</evidence>
<name>A0AA90TZH4_9EURY</name>
<accession>A0AA90TZH4</accession>
<sequence length="417" mass="46920">MKAYICIILAIFILALANAPIAAEENGDWEECINYTLYWGDSIDVNGSLITAHDFSKAKPFDIDTDYVMLTILSESSEEWNAMLSINNSDLPDSKIIEGRLNITALEVVTGDDIPISYAKIGVSIFNVTETEADSWVNKTLQVSKTKLKNANIDERAYITIQLHNLRGSNIEDISINETLPENLILDPEIEDIHITDLSPYSKEVIQYSVKALYPGNYTIPPTEIRFVNKGITYFQYSNSTNLIVHGPYINATKTIKINETDPEALDFTVNVKNEGDRAAHIRAHDEMITDSKFIEGKTSANLVLFPENTTILSYSVHMNSIHAYMIVPSAVIEFTDAKGYSGTVRTNRYYLNDVFENGELDFIEEYDDDTRAQMNTSNSNSKDRIVEADIPRYGNIRSVRDLVDTTLEIINEALSF</sequence>
<dbReference type="Proteomes" id="UP001185015">
    <property type="component" value="Unassembled WGS sequence"/>
</dbReference>
<dbReference type="AlphaFoldDB" id="A0AA90TZH4"/>
<dbReference type="EMBL" id="JAVDQI010000004">
    <property type="protein sequence ID" value="MDR6222842.1"/>
    <property type="molecule type" value="Genomic_DNA"/>
</dbReference>
<proteinExistence type="predicted"/>
<evidence type="ECO:0000313" key="1">
    <source>
        <dbReference type="EMBL" id="MDR6222842.1"/>
    </source>
</evidence>
<gene>
    <name evidence="1" type="ORF">J2750_001302</name>
</gene>
<organism evidence="1 2">
    <name type="scientific">Methanococcoides alaskense</name>
    <dbReference type="NCBI Taxonomy" id="325778"/>
    <lineage>
        <taxon>Archaea</taxon>
        <taxon>Methanobacteriati</taxon>
        <taxon>Methanobacteriota</taxon>
        <taxon>Stenosarchaea group</taxon>
        <taxon>Methanomicrobia</taxon>
        <taxon>Methanosarcinales</taxon>
        <taxon>Methanosarcinaceae</taxon>
        <taxon>Methanococcoides</taxon>
    </lineage>
</organism>
<dbReference type="RefSeq" id="WP_270096764.1">
    <property type="nucleotide sequence ID" value="NZ_JAQFFK010000005.1"/>
</dbReference>
<reference evidence="1 2" key="1">
    <citation type="submission" date="2023-07" db="EMBL/GenBank/DDBJ databases">
        <title>Genomic Encyclopedia of Type Strains, Phase IV (KMG-IV): sequencing the most valuable type-strain genomes for metagenomic binning, comparative biology and taxonomic classification.</title>
        <authorList>
            <person name="Goeker M."/>
        </authorList>
    </citation>
    <scope>NUCLEOTIDE SEQUENCE [LARGE SCALE GENOMIC DNA]</scope>
    <source>
        <strain evidence="1 2">DSM 17273</strain>
    </source>
</reference>
<keyword evidence="2" id="KW-1185">Reference proteome</keyword>
<comment type="caution">
    <text evidence="1">The sequence shown here is derived from an EMBL/GenBank/DDBJ whole genome shotgun (WGS) entry which is preliminary data.</text>
</comment>
<evidence type="ECO:0008006" key="3">
    <source>
        <dbReference type="Google" id="ProtNLM"/>
    </source>
</evidence>
<protein>
    <recommendedName>
        <fullName evidence="3">DUF11 domain-containing protein</fullName>
    </recommendedName>
</protein>